<evidence type="ECO:0000313" key="2">
    <source>
        <dbReference type="Proteomes" id="UP000218676"/>
    </source>
</evidence>
<evidence type="ECO:0000313" key="1">
    <source>
        <dbReference type="EMBL" id="BAX53810.1"/>
    </source>
</evidence>
<protein>
    <submittedName>
        <fullName evidence="1">Uncharacterized protein</fullName>
    </submittedName>
</protein>
<dbReference type="RefSeq" id="WP_086957127.1">
    <property type="nucleotide sequence ID" value="NZ_AP018045.1"/>
</dbReference>
<reference evidence="2" key="1">
    <citation type="submission" date="2017-05" db="EMBL/GenBank/DDBJ databases">
        <title>Whole genome sequence of fish pathogenic bacteria, Photobacterium damselae subsp. piscicida, strain 91-197, isolated from hybrid striped bass (Morone sp.) in USA.</title>
        <authorList>
            <person name="Teru Y."/>
            <person name="Hikima J."/>
            <person name="Kono T."/>
            <person name="Sakai M."/>
            <person name="Takano T."/>
            <person name="Hawke J.P."/>
            <person name="Takeyama H."/>
            <person name="Aoki T."/>
        </authorList>
    </citation>
    <scope>NUCLEOTIDE SEQUENCE [LARGE SCALE GENOMIC DNA]</scope>
    <source>
        <strain evidence="2">91-197</strain>
    </source>
</reference>
<organism evidence="1 2">
    <name type="scientific">Photobacterium damsela subsp. piscicida</name>
    <name type="common">Pasteurella piscicida</name>
    <dbReference type="NCBI Taxonomy" id="38294"/>
    <lineage>
        <taxon>Bacteria</taxon>
        <taxon>Pseudomonadati</taxon>
        <taxon>Pseudomonadota</taxon>
        <taxon>Gammaproteobacteria</taxon>
        <taxon>Vibrionales</taxon>
        <taxon>Vibrionaceae</taxon>
        <taxon>Photobacterium</taxon>
    </lineage>
</organism>
<dbReference type="AlphaFoldDB" id="A0AAD1FNN5"/>
<dbReference type="Proteomes" id="UP000218676">
    <property type="component" value="Chromosome 1"/>
</dbReference>
<gene>
    <name evidence="1" type="ORF">PDPUS_1_02436</name>
</gene>
<sequence length="316" mass="35383">MPAGLYPLKEAHVVNQAHYFSPDFNLHMDGDIQPCASLDECALSKQAQQQKIVTAMLSVIHDIANRRDFYLAYQKASRNACLETEDAWCRTQATKHQLNPIDASYFAFGYDDYDLAWRTYHDDYQFDALIKGGNSHSNNSSGVVIGHGLVKASLLSKPFSHHLYQVLTTETAAASGLDSMASQRLGQTMFGYLAQHSDALLSQERPVYQIPAIYLQQEMIAPNKVKIKFVSTEQMVSDNIQLRFMSKKPLSYIVEYDKDSAISELTITFNHNVSTDEQSSDINGDTEAELFVQAFSTEGDNPLIATLKIMPAPHQK</sequence>
<name>A0AAD1FNN5_PHODP</name>
<accession>A0AAD1FNN5</accession>
<dbReference type="EMBL" id="AP018045">
    <property type="protein sequence ID" value="BAX53810.1"/>
    <property type="molecule type" value="Genomic_DNA"/>
</dbReference>
<proteinExistence type="predicted"/>